<dbReference type="AlphaFoldDB" id="A0A938Y738"/>
<gene>
    <name evidence="1" type="ORF">JK386_10885</name>
</gene>
<comment type="caution">
    <text evidence="1">The sequence shown here is derived from an EMBL/GenBank/DDBJ whole genome shotgun (WGS) entry which is preliminary data.</text>
</comment>
<sequence>MLVAVMMSGVLLVSAAFTVDLGQQRVLRRDMQTVADIAALDLAWLLESDKPVQEQDPDALTTALNNNLRRNSDSIGIPLTVKECLDKGRGVSARSGVCWEFVKRAGSSWQPAEAADDIAEGVRVFARSEVAFAFAGVLGDNRSGSAQRSAVATRSDPSVCFAVGTKTLALDTSGGALSPLLDYILRVKLDAVGYDGLVDLRSVSVPLVDLMAELNVGSTSELATAAVGLGDLLVAAADIVGRDSVAAANVLRAVQIGVEDVRVRIGDILGVESGVDLNALAATINVLDLVSAAVVAAGMAQEGPAGLAIDGEVLGVVGAKVRITEPPKTVCGRKDVQAHSAQIAIDLEVDLPGSDLPGGLTSGRLGVNLEIGEATARLDALGCNPDAATLHVRTGAVSLKPAPPSHLNLEVTPDRFLDVLDPIFLLLNLGIPLKYPAGFPNGVGALLKATLGGVLGLAAVRLDVALGLLGVGVAEGSYEVDFPSSEGLPETLIVPEDGVGDVIRFGAPVVTLSNGQNALVNALGTNLSAALNEITTGLVEPLLTSVVNPLLITLLDPVLAAIGAKVGVAEVSMHDRPVCNNVRLVE</sequence>
<name>A0A938Y738_9ACTN</name>
<evidence type="ECO:0000313" key="1">
    <source>
        <dbReference type="EMBL" id="MBM9460409.1"/>
    </source>
</evidence>
<dbReference type="RefSeq" id="WP_205291715.1">
    <property type="nucleotide sequence ID" value="NZ_CP074406.1"/>
</dbReference>
<protein>
    <submittedName>
        <fullName evidence="1">Uncharacterized protein</fullName>
    </submittedName>
</protein>
<keyword evidence="2" id="KW-1185">Reference proteome</keyword>
<organism evidence="1 2">
    <name type="scientific">Nocardioides faecalis</name>
    <dbReference type="NCBI Taxonomy" id="2803858"/>
    <lineage>
        <taxon>Bacteria</taxon>
        <taxon>Bacillati</taxon>
        <taxon>Actinomycetota</taxon>
        <taxon>Actinomycetes</taxon>
        <taxon>Propionibacteriales</taxon>
        <taxon>Nocardioidaceae</taxon>
        <taxon>Nocardioides</taxon>
    </lineage>
</organism>
<reference evidence="1" key="1">
    <citation type="submission" date="2021-01" db="EMBL/GenBank/DDBJ databases">
        <title>Novel species in genus Nocardioides.</title>
        <authorList>
            <person name="Zhang G."/>
        </authorList>
    </citation>
    <scope>NUCLEOTIDE SEQUENCE</scope>
    <source>
        <strain evidence="1">Zg-536</strain>
    </source>
</reference>
<evidence type="ECO:0000313" key="2">
    <source>
        <dbReference type="Proteomes" id="UP000663791"/>
    </source>
</evidence>
<proteinExistence type="predicted"/>
<dbReference type="EMBL" id="JAERTX010000008">
    <property type="protein sequence ID" value="MBM9460409.1"/>
    <property type="molecule type" value="Genomic_DNA"/>
</dbReference>
<accession>A0A938Y738</accession>
<dbReference type="Proteomes" id="UP000663791">
    <property type="component" value="Unassembled WGS sequence"/>
</dbReference>